<name>A0A073II23_9RHOB</name>
<feature type="region of interest" description="Disordered" evidence="1">
    <location>
        <begin position="38"/>
        <end position="61"/>
    </location>
</feature>
<dbReference type="STRING" id="1300350.Z948_1145"/>
<evidence type="ECO:0000256" key="1">
    <source>
        <dbReference type="SAM" id="MobiDB-lite"/>
    </source>
</evidence>
<gene>
    <name evidence="2" type="ORF">DSW25_12285</name>
</gene>
<proteinExistence type="predicted"/>
<evidence type="ECO:0000313" key="3">
    <source>
        <dbReference type="Proteomes" id="UP000027734"/>
    </source>
</evidence>
<dbReference type="Proteomes" id="UP000027734">
    <property type="component" value="Unassembled WGS sequence"/>
</dbReference>
<protein>
    <submittedName>
        <fullName evidence="2">Uncharacterized protein</fullName>
    </submittedName>
</protein>
<sequence length="61" mass="6920">MAERQKKHEMSGANRFFATPKKRQEIDCISKCGGAEKRTDKEMGSINAKTETRTKFPQASE</sequence>
<comment type="caution">
    <text evidence="2">The sequence shown here is derived from an EMBL/GenBank/DDBJ whole genome shotgun (WGS) entry which is preliminary data.</text>
</comment>
<dbReference type="EMBL" id="JAMC01000004">
    <property type="protein sequence ID" value="KEJ89151.1"/>
    <property type="molecule type" value="Genomic_DNA"/>
</dbReference>
<evidence type="ECO:0000313" key="2">
    <source>
        <dbReference type="EMBL" id="KEJ89151.1"/>
    </source>
</evidence>
<reference evidence="2 3" key="1">
    <citation type="submission" date="2014-01" db="EMBL/GenBank/DDBJ databases">
        <title>Sulfitobacter donghicola JCM 14565 Genome Sequencing.</title>
        <authorList>
            <person name="Lai Q."/>
            <person name="Hong Z."/>
        </authorList>
    </citation>
    <scope>NUCLEOTIDE SEQUENCE [LARGE SCALE GENOMIC DNA]</scope>
    <source>
        <strain evidence="2 3">JCM 14565</strain>
    </source>
</reference>
<dbReference type="RefSeq" id="WP_025058581.1">
    <property type="nucleotide sequence ID" value="NZ_JAMC01000004.1"/>
</dbReference>
<organism evidence="2 3">
    <name type="scientific">Sulfitobacter donghicola DSW-25 = KCTC 12864 = JCM 14565</name>
    <dbReference type="NCBI Taxonomy" id="1300350"/>
    <lineage>
        <taxon>Bacteria</taxon>
        <taxon>Pseudomonadati</taxon>
        <taxon>Pseudomonadota</taxon>
        <taxon>Alphaproteobacteria</taxon>
        <taxon>Rhodobacterales</taxon>
        <taxon>Roseobacteraceae</taxon>
        <taxon>Sulfitobacter</taxon>
    </lineage>
</organism>
<keyword evidence="3" id="KW-1185">Reference proteome</keyword>
<dbReference type="AlphaFoldDB" id="A0A073II23"/>
<accession>A0A073II23</accession>